<name>A0AAN6GGH7_9BASI</name>
<accession>A0AAN6GGH7</accession>
<sequence>MTALLPELDSERISALLRSASDDDKTVLQAIHPAQIDHRLEIARRFFGSISGAGGGGAGLDIEGKAVLEVGCGQGDMTVVLAELVGEKGRVVAIDPAPLTYGSPLTLGEAQAVLQKTAVGSRMTFLQADVPSFFSQQAPEQPSSPTRPQSFDTAILAHCLLYFSSAAELSQTLTELRRSARVQHLCLAEWDLAASRSEAVPHLLALLAQAFLPQAEANVRTLFSREQVRRIAEGAGWRLRCESTIVSPPRMQDGRWEVDLALGLEAARLRSVHSAARLRSVHSAARVESERERDVTTFSTMCDSIRAHLPTPGSSKGVACVDVWTAVFDAV</sequence>
<proteinExistence type="predicted"/>
<organism evidence="2 3">
    <name type="scientific">Tilletia horrida</name>
    <dbReference type="NCBI Taxonomy" id="155126"/>
    <lineage>
        <taxon>Eukaryota</taxon>
        <taxon>Fungi</taxon>
        <taxon>Dikarya</taxon>
        <taxon>Basidiomycota</taxon>
        <taxon>Ustilaginomycotina</taxon>
        <taxon>Exobasidiomycetes</taxon>
        <taxon>Tilletiales</taxon>
        <taxon>Tilletiaceae</taxon>
        <taxon>Tilletia</taxon>
    </lineage>
</organism>
<dbReference type="CDD" id="cd02440">
    <property type="entry name" value="AdoMet_MTases"/>
    <property type="match status" value="1"/>
</dbReference>
<evidence type="ECO:0000259" key="1">
    <source>
        <dbReference type="Pfam" id="PF13847"/>
    </source>
</evidence>
<dbReference type="Gene3D" id="3.40.50.150">
    <property type="entry name" value="Vaccinia Virus protein VP39"/>
    <property type="match status" value="1"/>
</dbReference>
<dbReference type="Proteomes" id="UP001176521">
    <property type="component" value="Unassembled WGS sequence"/>
</dbReference>
<dbReference type="AlphaFoldDB" id="A0AAN6GGH7"/>
<evidence type="ECO:0000313" key="3">
    <source>
        <dbReference type="Proteomes" id="UP001176521"/>
    </source>
</evidence>
<dbReference type="InterPro" id="IPR029063">
    <property type="entry name" value="SAM-dependent_MTases_sf"/>
</dbReference>
<dbReference type="InterPro" id="IPR025714">
    <property type="entry name" value="Methyltranfer_dom"/>
</dbReference>
<keyword evidence="3" id="KW-1185">Reference proteome</keyword>
<feature type="domain" description="Methyltransferase" evidence="1">
    <location>
        <begin position="63"/>
        <end position="181"/>
    </location>
</feature>
<reference evidence="2" key="1">
    <citation type="journal article" date="2023" name="PhytoFront">
        <title>Draft Genome Resources of Seven Strains of Tilletia horrida, Causal Agent of Kernel Smut of Rice.</title>
        <authorList>
            <person name="Khanal S."/>
            <person name="Antony Babu S."/>
            <person name="Zhou X.G."/>
        </authorList>
    </citation>
    <scope>NUCLEOTIDE SEQUENCE</scope>
    <source>
        <strain evidence="2">TX3</strain>
    </source>
</reference>
<dbReference type="SUPFAM" id="SSF53335">
    <property type="entry name" value="S-adenosyl-L-methionine-dependent methyltransferases"/>
    <property type="match status" value="1"/>
</dbReference>
<evidence type="ECO:0000313" key="2">
    <source>
        <dbReference type="EMBL" id="KAK0538133.1"/>
    </source>
</evidence>
<dbReference type="EMBL" id="JAPDMQ010000049">
    <property type="protein sequence ID" value="KAK0538133.1"/>
    <property type="molecule type" value="Genomic_DNA"/>
</dbReference>
<comment type="caution">
    <text evidence="2">The sequence shown here is derived from an EMBL/GenBank/DDBJ whole genome shotgun (WGS) entry which is preliminary data.</text>
</comment>
<protein>
    <recommendedName>
        <fullName evidence="1">Methyltransferase domain-containing protein</fullName>
    </recommendedName>
</protein>
<gene>
    <name evidence="2" type="ORF">OC842_001382</name>
</gene>
<dbReference type="Pfam" id="PF13847">
    <property type="entry name" value="Methyltransf_31"/>
    <property type="match status" value="1"/>
</dbReference>